<keyword evidence="2" id="KW-0472">Membrane</keyword>
<keyword evidence="5" id="KW-1185">Reference proteome</keyword>
<accession>A0ABN1IC41</accession>
<feature type="coiled-coil region" evidence="1">
    <location>
        <begin position="200"/>
        <end position="227"/>
    </location>
</feature>
<evidence type="ECO:0000313" key="5">
    <source>
        <dbReference type="Proteomes" id="UP001501523"/>
    </source>
</evidence>
<keyword evidence="2" id="KW-1133">Transmembrane helix</keyword>
<feature type="chain" id="PRO_5046294502" evidence="3">
    <location>
        <begin position="18"/>
        <end position="229"/>
    </location>
</feature>
<evidence type="ECO:0000256" key="3">
    <source>
        <dbReference type="SAM" id="SignalP"/>
    </source>
</evidence>
<evidence type="ECO:0000256" key="2">
    <source>
        <dbReference type="SAM" id="Phobius"/>
    </source>
</evidence>
<evidence type="ECO:0000256" key="1">
    <source>
        <dbReference type="SAM" id="Coils"/>
    </source>
</evidence>
<organism evidence="4 5">
    <name type="scientific">Dokdonella soli</name>
    <dbReference type="NCBI Taxonomy" id="529810"/>
    <lineage>
        <taxon>Bacteria</taxon>
        <taxon>Pseudomonadati</taxon>
        <taxon>Pseudomonadota</taxon>
        <taxon>Gammaproteobacteria</taxon>
        <taxon>Lysobacterales</taxon>
        <taxon>Rhodanobacteraceae</taxon>
        <taxon>Dokdonella</taxon>
    </lineage>
</organism>
<protein>
    <submittedName>
        <fullName evidence="4">Uncharacterized protein</fullName>
    </submittedName>
</protein>
<feature type="signal peptide" evidence="3">
    <location>
        <begin position="1"/>
        <end position="17"/>
    </location>
</feature>
<keyword evidence="1" id="KW-0175">Coiled coil</keyword>
<reference evidence="4 5" key="1">
    <citation type="journal article" date="2019" name="Int. J. Syst. Evol. Microbiol.">
        <title>The Global Catalogue of Microorganisms (GCM) 10K type strain sequencing project: providing services to taxonomists for standard genome sequencing and annotation.</title>
        <authorList>
            <consortium name="The Broad Institute Genomics Platform"/>
            <consortium name="The Broad Institute Genome Sequencing Center for Infectious Disease"/>
            <person name="Wu L."/>
            <person name="Ma J."/>
        </authorList>
    </citation>
    <scope>NUCLEOTIDE SEQUENCE [LARGE SCALE GENOMIC DNA]</scope>
    <source>
        <strain evidence="4 5">JCM 15421</strain>
    </source>
</reference>
<dbReference type="EMBL" id="BAAAEU010000001">
    <property type="protein sequence ID" value="GAA0706010.1"/>
    <property type="molecule type" value="Genomic_DNA"/>
</dbReference>
<sequence>MRGILFLILLLPALACAAPDRAGLIRAWETELRRDGPLDALPDGSYHFKSEALGYDGHVRVLTAIVHEDARLAQVDAAMLANGTVDFELADLSAEQGKSMGLMSWKAERQNFVFDRDKQAWSSMAEWSSARYSDHAPSGIGAWLRDNAVIVLLVALLAMVFWMTARQFRKARGLLAESGEVNRMGRENIERAGQLRDAQAAAMRESLDLARRNAETLEAILLELRRHRN</sequence>
<dbReference type="Proteomes" id="UP001501523">
    <property type="component" value="Unassembled WGS sequence"/>
</dbReference>
<proteinExistence type="predicted"/>
<keyword evidence="2" id="KW-0812">Transmembrane</keyword>
<gene>
    <name evidence="4" type="ORF">GCM10009105_03900</name>
</gene>
<dbReference type="RefSeq" id="WP_343786585.1">
    <property type="nucleotide sequence ID" value="NZ_BAAAEU010000001.1"/>
</dbReference>
<comment type="caution">
    <text evidence="4">The sequence shown here is derived from an EMBL/GenBank/DDBJ whole genome shotgun (WGS) entry which is preliminary data.</text>
</comment>
<feature type="transmembrane region" description="Helical" evidence="2">
    <location>
        <begin position="148"/>
        <end position="165"/>
    </location>
</feature>
<evidence type="ECO:0000313" key="4">
    <source>
        <dbReference type="EMBL" id="GAA0706010.1"/>
    </source>
</evidence>
<keyword evidence="3" id="KW-0732">Signal</keyword>
<name>A0ABN1IC41_9GAMM</name>